<accession>A0A5P0ZJX0</accession>
<comment type="subcellular location">
    <subcellularLocation>
        <location evidence="1">Membrane</location>
        <topology evidence="1">Multi-pass membrane protein</topology>
    </subcellularLocation>
</comment>
<feature type="transmembrane region" description="Helical" evidence="6">
    <location>
        <begin position="143"/>
        <end position="162"/>
    </location>
</feature>
<reference evidence="10 11" key="1">
    <citation type="journal article" date="2019" name="Syst. Appl. Microbiol.">
        <title>Polyphasic characterization of two novel Lactobacillus spp. isolated from blown salami packages: Description of Lactobacillus halodurans sp. nov. and Lactobacillus salsicarnum sp. nov.</title>
        <authorList>
            <person name="Schuster J.A."/>
            <person name="Klingl A."/>
            <person name="Vogel R.F."/>
            <person name="Ehrmann M.A."/>
        </authorList>
    </citation>
    <scope>NUCLEOTIDE SEQUENCE [LARGE SCALE GENOMIC DNA]</scope>
    <source>
        <strain evidence="8 11">TMW 1.2098</strain>
        <strain evidence="9 10">TMW 1.2118</strain>
    </source>
</reference>
<evidence type="ECO:0000256" key="4">
    <source>
        <dbReference type="ARBA" id="ARBA00022989"/>
    </source>
</evidence>
<evidence type="ECO:0000256" key="5">
    <source>
        <dbReference type="ARBA" id="ARBA00023136"/>
    </source>
</evidence>
<dbReference type="Proteomes" id="UP000436655">
    <property type="component" value="Unassembled WGS sequence"/>
</dbReference>
<evidence type="ECO:0000256" key="1">
    <source>
        <dbReference type="ARBA" id="ARBA00004141"/>
    </source>
</evidence>
<evidence type="ECO:0000256" key="2">
    <source>
        <dbReference type="ARBA" id="ARBA00009399"/>
    </source>
</evidence>
<reference evidence="8" key="2">
    <citation type="submission" date="2019-05" db="EMBL/GenBank/DDBJ databases">
        <authorList>
            <person name="Schuster J.A."/>
            <person name="Ehrmann M.A."/>
        </authorList>
    </citation>
    <scope>NUCLEOTIDE SEQUENCE</scope>
    <source>
        <strain evidence="8">TMW 1.2098</strain>
    </source>
</reference>
<dbReference type="Proteomes" id="UP000380386">
    <property type="component" value="Unassembled WGS sequence"/>
</dbReference>
<evidence type="ECO:0000313" key="10">
    <source>
        <dbReference type="Proteomes" id="UP000380386"/>
    </source>
</evidence>
<keyword evidence="11" id="KW-1185">Reference proteome</keyword>
<comment type="caution">
    <text evidence="9">The sequence shown here is derived from an EMBL/GenBank/DDBJ whole genome shotgun (WGS) entry which is preliminary data.</text>
</comment>
<dbReference type="InterPro" id="IPR051401">
    <property type="entry name" value="GtrA_CellWall_Glycosyl"/>
</dbReference>
<sequence length="169" mass="19055">MENNTHKENSTLTQVVDDVAAGINDAAPTFTTEEELEPEGNGKQAVRYLLWGIISVIVNFGTFFLLFKAFHLNYQFANIVAWLLSVQTGFWIDRVIVFHHKSNTAFREMMAFYATRIITYLIETAALWIGISLLSADGGVTKVFGQILAIIGNYIFSKFFIFRSKSVAK</sequence>
<dbReference type="Pfam" id="PF04138">
    <property type="entry name" value="GtrA_DPMS_TM"/>
    <property type="match status" value="1"/>
</dbReference>
<evidence type="ECO:0000313" key="8">
    <source>
        <dbReference type="EMBL" id="MQS45550.1"/>
    </source>
</evidence>
<dbReference type="PANTHER" id="PTHR38459">
    <property type="entry name" value="PROPHAGE BACTOPRENOL-LINKED GLUCOSE TRANSLOCASE HOMOLOG"/>
    <property type="match status" value="1"/>
</dbReference>
<dbReference type="EMBL" id="VDFM01000016">
    <property type="protein sequence ID" value="MQS53390.1"/>
    <property type="molecule type" value="Genomic_DNA"/>
</dbReference>
<dbReference type="OrthoDB" id="361483at2"/>
<feature type="transmembrane region" description="Helical" evidence="6">
    <location>
        <begin position="79"/>
        <end position="98"/>
    </location>
</feature>
<dbReference type="GO" id="GO:0000271">
    <property type="term" value="P:polysaccharide biosynthetic process"/>
    <property type="evidence" value="ECO:0007669"/>
    <property type="project" value="InterPro"/>
</dbReference>
<evidence type="ECO:0000256" key="6">
    <source>
        <dbReference type="SAM" id="Phobius"/>
    </source>
</evidence>
<keyword evidence="3 6" id="KW-0812">Transmembrane</keyword>
<dbReference type="GO" id="GO:0005886">
    <property type="term" value="C:plasma membrane"/>
    <property type="evidence" value="ECO:0007669"/>
    <property type="project" value="TreeGrafter"/>
</dbReference>
<evidence type="ECO:0000313" key="11">
    <source>
        <dbReference type="Proteomes" id="UP000436655"/>
    </source>
</evidence>
<dbReference type="AlphaFoldDB" id="A0A5P0ZJX0"/>
<proteinExistence type="inferred from homology"/>
<evidence type="ECO:0000259" key="7">
    <source>
        <dbReference type="Pfam" id="PF04138"/>
    </source>
</evidence>
<dbReference type="EMBL" id="VDFN01000007">
    <property type="protein sequence ID" value="MQS45550.1"/>
    <property type="molecule type" value="Genomic_DNA"/>
</dbReference>
<keyword evidence="5 6" id="KW-0472">Membrane</keyword>
<keyword evidence="4 6" id="KW-1133">Transmembrane helix</keyword>
<feature type="transmembrane region" description="Helical" evidence="6">
    <location>
        <begin position="48"/>
        <end position="67"/>
    </location>
</feature>
<gene>
    <name evidence="9" type="ORF">FHL02_10195</name>
    <name evidence="8" type="ORF">FHL03_08640</name>
</gene>
<protein>
    <submittedName>
        <fullName evidence="9">GtrA family protein</fullName>
    </submittedName>
</protein>
<organism evidence="9 10">
    <name type="scientific">Companilactobacillus mishanensis</name>
    <dbReference type="NCBI Taxonomy" id="2486008"/>
    <lineage>
        <taxon>Bacteria</taxon>
        <taxon>Bacillati</taxon>
        <taxon>Bacillota</taxon>
        <taxon>Bacilli</taxon>
        <taxon>Lactobacillales</taxon>
        <taxon>Lactobacillaceae</taxon>
        <taxon>Companilactobacillus</taxon>
    </lineage>
</organism>
<evidence type="ECO:0000313" key="9">
    <source>
        <dbReference type="EMBL" id="MQS53390.1"/>
    </source>
</evidence>
<name>A0A5P0ZJX0_9LACO</name>
<comment type="similarity">
    <text evidence="2">Belongs to the GtrA family.</text>
</comment>
<feature type="domain" description="GtrA/DPMS transmembrane" evidence="7">
    <location>
        <begin position="47"/>
        <end position="162"/>
    </location>
</feature>
<dbReference type="PANTHER" id="PTHR38459:SF5">
    <property type="entry name" value="CELL WALL TEICHOIC ACID GLYCOSYLATION PROTEIN GTCA"/>
    <property type="match status" value="1"/>
</dbReference>
<feature type="transmembrane region" description="Helical" evidence="6">
    <location>
        <begin position="110"/>
        <end position="131"/>
    </location>
</feature>
<dbReference type="InterPro" id="IPR007267">
    <property type="entry name" value="GtrA_DPMS_TM"/>
</dbReference>
<evidence type="ECO:0000256" key="3">
    <source>
        <dbReference type="ARBA" id="ARBA00022692"/>
    </source>
</evidence>
<dbReference type="RefSeq" id="WP_125705441.1">
    <property type="nucleotide sequence ID" value="NZ_JBHTOO010000027.1"/>
</dbReference>